<feature type="non-terminal residue" evidence="4">
    <location>
        <position position="210"/>
    </location>
</feature>
<evidence type="ECO:0000256" key="2">
    <source>
        <dbReference type="ARBA" id="ARBA00022840"/>
    </source>
</evidence>
<evidence type="ECO:0000256" key="1">
    <source>
        <dbReference type="ARBA" id="ARBA00022741"/>
    </source>
</evidence>
<keyword evidence="1" id="KW-0547">Nucleotide-binding</keyword>
<evidence type="ECO:0000313" key="5">
    <source>
        <dbReference type="Proteomes" id="UP000541154"/>
    </source>
</evidence>
<comment type="caution">
    <text evidence="4">The sequence shown here is derived from an EMBL/GenBank/DDBJ whole genome shotgun (WGS) entry which is preliminary data.</text>
</comment>
<sequence length="210" mass="24434">QELRNSTSLQSVACQWLEADWNLLLSGTPWYNSIADFRGYMPFLFRNPDDWNSELLQENKIKDEDLFTISPGHSLEFMLCNKMLLERYVFASGIYPEEAGQRLRRVLSLLMIRRTITSTVPFKDGTMIGSNIPGSQKKAVQVKFDQYELITYMSAEKDCKKGLFIRDRVDNRKFHWNSRKLRKLTLLSSWLGFVFLAQSLHAEQVPAALR</sequence>
<dbReference type="EMBL" id="SPNV01001110">
    <property type="protein sequence ID" value="KAF5854715.1"/>
    <property type="molecule type" value="Genomic_DNA"/>
</dbReference>
<dbReference type="GO" id="GO:0005524">
    <property type="term" value="F:ATP binding"/>
    <property type="evidence" value="ECO:0007669"/>
    <property type="project" value="InterPro"/>
</dbReference>
<evidence type="ECO:0000259" key="3">
    <source>
        <dbReference type="Pfam" id="PF00176"/>
    </source>
</evidence>
<dbReference type="Proteomes" id="UP000541154">
    <property type="component" value="Unassembled WGS sequence"/>
</dbReference>
<keyword evidence="2" id="KW-0067">ATP-binding</keyword>
<name>A0A8H6E1I1_PETAA</name>
<keyword evidence="5" id="KW-1185">Reference proteome</keyword>
<organism evidence="4 5">
    <name type="scientific">Petromyces alliaceus</name>
    <name type="common">Aspergillus alliaceus</name>
    <dbReference type="NCBI Taxonomy" id="209559"/>
    <lineage>
        <taxon>Eukaryota</taxon>
        <taxon>Fungi</taxon>
        <taxon>Dikarya</taxon>
        <taxon>Ascomycota</taxon>
        <taxon>Pezizomycotina</taxon>
        <taxon>Eurotiomycetes</taxon>
        <taxon>Eurotiomycetidae</taxon>
        <taxon>Eurotiales</taxon>
        <taxon>Aspergillaceae</taxon>
        <taxon>Aspergillus</taxon>
        <taxon>Aspergillus subgen. Circumdati</taxon>
    </lineage>
</organism>
<dbReference type="AlphaFoldDB" id="A0A8H6E1I1"/>
<feature type="domain" description="SNF2 N-terminal" evidence="3">
    <location>
        <begin position="2"/>
        <end position="154"/>
    </location>
</feature>
<protein>
    <recommendedName>
        <fullName evidence="3">SNF2 N-terminal domain-containing protein</fullName>
    </recommendedName>
</protein>
<reference evidence="4 5" key="1">
    <citation type="submission" date="2019-04" db="EMBL/GenBank/DDBJ databases">
        <title>Aspergillus burnettii sp. nov., novel species from soil in southeast Queensland.</title>
        <authorList>
            <person name="Gilchrist C.L.M."/>
            <person name="Pitt J.I."/>
            <person name="Lange L."/>
            <person name="Lacey H.J."/>
            <person name="Vuong D."/>
            <person name="Midgley D.J."/>
            <person name="Greenfield P."/>
            <person name="Bradbury M."/>
            <person name="Lacey E."/>
            <person name="Busk P.K."/>
            <person name="Pilgaard B."/>
            <person name="Chooi Y.H."/>
            <person name="Piggott A.M."/>
        </authorList>
    </citation>
    <scope>NUCLEOTIDE SEQUENCE [LARGE SCALE GENOMIC DNA]</scope>
    <source>
        <strain evidence="4 5">FRR 5400</strain>
    </source>
</reference>
<dbReference type="InterPro" id="IPR038718">
    <property type="entry name" value="SNF2-like_sf"/>
</dbReference>
<accession>A0A8H6E1I1</accession>
<dbReference type="InterPro" id="IPR000330">
    <property type="entry name" value="SNF2_N"/>
</dbReference>
<proteinExistence type="predicted"/>
<dbReference type="Gene3D" id="3.40.50.10810">
    <property type="entry name" value="Tandem AAA-ATPase domain"/>
    <property type="match status" value="1"/>
</dbReference>
<dbReference type="Pfam" id="PF00176">
    <property type="entry name" value="SNF2-rel_dom"/>
    <property type="match status" value="1"/>
</dbReference>
<gene>
    <name evidence="4" type="ORF">ETB97_000807</name>
</gene>
<feature type="non-terminal residue" evidence="4">
    <location>
        <position position="1"/>
    </location>
</feature>
<evidence type="ECO:0000313" key="4">
    <source>
        <dbReference type="EMBL" id="KAF5854715.1"/>
    </source>
</evidence>